<evidence type="ECO:0000256" key="4">
    <source>
        <dbReference type="SAM" id="MobiDB-lite"/>
    </source>
</evidence>
<dbReference type="EMBL" id="BSTJ01000017">
    <property type="protein sequence ID" value="GLY81186.1"/>
    <property type="molecule type" value="Genomic_DNA"/>
</dbReference>
<name>A0A9W6VWW1_9ACTN</name>
<dbReference type="InterPro" id="IPR023828">
    <property type="entry name" value="Peptidase_S8_Ser-AS"/>
</dbReference>
<dbReference type="Proteomes" id="UP001165135">
    <property type="component" value="Unassembled WGS sequence"/>
</dbReference>
<dbReference type="GO" id="GO:0006508">
    <property type="term" value="P:proteolysis"/>
    <property type="evidence" value="ECO:0007669"/>
    <property type="project" value="UniProtKB-KW"/>
</dbReference>
<feature type="region of interest" description="Disordered" evidence="4">
    <location>
        <begin position="266"/>
        <end position="291"/>
    </location>
</feature>
<evidence type="ECO:0000259" key="6">
    <source>
        <dbReference type="PROSITE" id="PS51695"/>
    </source>
</evidence>
<feature type="signal peptide" evidence="5">
    <location>
        <begin position="1"/>
        <end position="26"/>
    </location>
</feature>
<feature type="domain" description="Peptidase S53" evidence="6">
    <location>
        <begin position="79"/>
        <end position="406"/>
    </location>
</feature>
<evidence type="ECO:0000313" key="8">
    <source>
        <dbReference type="Proteomes" id="UP001165135"/>
    </source>
</evidence>
<dbReference type="Gene3D" id="3.40.50.200">
    <property type="entry name" value="Peptidase S8/S53 domain"/>
    <property type="match status" value="1"/>
</dbReference>
<keyword evidence="1" id="KW-0645">Protease</keyword>
<keyword evidence="2" id="KW-0378">Hydrolase</keyword>
<sequence>MVSILTRRAGLAVLAALAFVSVPVRGVGSADAGVDPLAGLPVKRACPDTSKPGMVTCLALVRTDVRPQHGIQPQHAPTGLGARELRDAYRLPTATAGKGQTVAIINVFDDPKAESDLAVYRAQYGLPPCTTANGCFRKVNADGSTRLPHADTSWAEEMSLDLDMVSAACPNCRILLVEADEPSIPGLGQGVDTAVRLGAKYISNSYGGAESASAAASDFQHFDHPGVAITAASGDSGYGVLFPATAPHVTAVGGTTLSRASNARGWDETAWSGSGSGCSTQAPKPPWQKDTGCSRRTVADVAAVADPHTGVAVYDTFGFGGWQVVGGTSAAAPIIAGAYALAASLPGTGYAAAVPYAHPDELHDIVQGSTGTCTPAYLCTAGPGYDGPTGLGTPDGVDAFRAGRAEASRVREAGVSWLALAAARPGPGAPAPRAVADHAVTGGAPARTAAAALRPLVNGGFETGSLAGWTSAGVVTGVTKDHPHSGRYAALLGYPDDPKKGDSVIRQNFTAVRGNRRLSFWYNVSCPDKVRYDWVTVSLRDDTTGVTSTVLPRTCTYYNTWEKAEAPVVGGHAYTLTLLSHDDGYFGDPTSAKFDDVTLS</sequence>
<dbReference type="InterPro" id="IPR030400">
    <property type="entry name" value="Sedolisin_dom"/>
</dbReference>
<keyword evidence="5" id="KW-0732">Signal</keyword>
<dbReference type="PROSITE" id="PS00138">
    <property type="entry name" value="SUBTILASE_SER"/>
    <property type="match status" value="1"/>
</dbReference>
<evidence type="ECO:0000256" key="1">
    <source>
        <dbReference type="ARBA" id="ARBA00022670"/>
    </source>
</evidence>
<feature type="compositionally biased region" description="Polar residues" evidence="4">
    <location>
        <begin position="271"/>
        <end position="282"/>
    </location>
</feature>
<dbReference type="PANTHER" id="PTHR14218">
    <property type="entry name" value="PROTEASE S8 TRIPEPTIDYL PEPTIDASE I CLN2"/>
    <property type="match status" value="1"/>
</dbReference>
<dbReference type="SUPFAM" id="SSF52743">
    <property type="entry name" value="Subtilisin-like"/>
    <property type="match status" value="1"/>
</dbReference>
<accession>A0A9W6VWW1</accession>
<keyword evidence="3" id="KW-0720">Serine protease</keyword>
<protein>
    <recommendedName>
        <fullName evidence="6">Peptidase S53 domain-containing protein</fullName>
    </recommendedName>
</protein>
<dbReference type="InterPro" id="IPR000209">
    <property type="entry name" value="Peptidase_S8/S53_dom"/>
</dbReference>
<evidence type="ECO:0000256" key="2">
    <source>
        <dbReference type="ARBA" id="ARBA00022801"/>
    </source>
</evidence>
<proteinExistence type="predicted"/>
<dbReference type="InterPro" id="IPR036852">
    <property type="entry name" value="Peptidase_S8/S53_dom_sf"/>
</dbReference>
<dbReference type="CDD" id="cd04056">
    <property type="entry name" value="Peptidases_S53"/>
    <property type="match status" value="1"/>
</dbReference>
<gene>
    <name evidence="7" type="ORF">Airi01_094530</name>
</gene>
<evidence type="ECO:0000256" key="5">
    <source>
        <dbReference type="SAM" id="SignalP"/>
    </source>
</evidence>
<evidence type="ECO:0000313" key="7">
    <source>
        <dbReference type="EMBL" id="GLY81186.1"/>
    </source>
</evidence>
<dbReference type="GO" id="GO:0004252">
    <property type="term" value="F:serine-type endopeptidase activity"/>
    <property type="evidence" value="ECO:0007669"/>
    <property type="project" value="InterPro"/>
</dbReference>
<dbReference type="Gene3D" id="2.60.120.260">
    <property type="entry name" value="Galactose-binding domain-like"/>
    <property type="match status" value="1"/>
</dbReference>
<dbReference type="InterPro" id="IPR050819">
    <property type="entry name" value="Tripeptidyl-peptidase_I"/>
</dbReference>
<evidence type="ECO:0000256" key="3">
    <source>
        <dbReference type="ARBA" id="ARBA00022825"/>
    </source>
</evidence>
<organism evidence="7 8">
    <name type="scientific">Actinoallomurus iriomotensis</name>
    <dbReference type="NCBI Taxonomy" id="478107"/>
    <lineage>
        <taxon>Bacteria</taxon>
        <taxon>Bacillati</taxon>
        <taxon>Actinomycetota</taxon>
        <taxon>Actinomycetes</taxon>
        <taxon>Streptosporangiales</taxon>
        <taxon>Thermomonosporaceae</taxon>
        <taxon>Actinoallomurus</taxon>
    </lineage>
</organism>
<reference evidence="7" key="1">
    <citation type="submission" date="2023-03" db="EMBL/GenBank/DDBJ databases">
        <title>Actinoallomurus iriomotensis NBRC 103681.</title>
        <authorList>
            <person name="Ichikawa N."/>
            <person name="Sato H."/>
            <person name="Tonouchi N."/>
        </authorList>
    </citation>
    <scope>NUCLEOTIDE SEQUENCE</scope>
    <source>
        <strain evidence="7">NBRC 103681</strain>
    </source>
</reference>
<dbReference type="GO" id="GO:0008240">
    <property type="term" value="F:tripeptidyl-peptidase activity"/>
    <property type="evidence" value="ECO:0007669"/>
    <property type="project" value="TreeGrafter"/>
</dbReference>
<dbReference type="Pfam" id="PF00082">
    <property type="entry name" value="Peptidase_S8"/>
    <property type="match status" value="1"/>
</dbReference>
<dbReference type="AlphaFoldDB" id="A0A9W6VWW1"/>
<comment type="caution">
    <text evidence="7">The sequence shown here is derived from an EMBL/GenBank/DDBJ whole genome shotgun (WGS) entry which is preliminary data.</text>
</comment>
<dbReference type="PANTHER" id="PTHR14218:SF15">
    <property type="entry name" value="TRIPEPTIDYL-PEPTIDASE 1"/>
    <property type="match status" value="1"/>
</dbReference>
<feature type="chain" id="PRO_5040810733" description="Peptidase S53 domain-containing protein" evidence="5">
    <location>
        <begin position="27"/>
        <end position="600"/>
    </location>
</feature>
<dbReference type="PROSITE" id="PS51695">
    <property type="entry name" value="SEDOLISIN"/>
    <property type="match status" value="1"/>
</dbReference>